<dbReference type="EMBL" id="QHKO01000004">
    <property type="protein sequence ID" value="RAL22202.1"/>
    <property type="molecule type" value="Genomic_DNA"/>
</dbReference>
<dbReference type="InterPro" id="IPR016136">
    <property type="entry name" value="DNA_helicase_N/primase_C"/>
</dbReference>
<evidence type="ECO:0000256" key="11">
    <source>
        <dbReference type="NCBIfam" id="TIGR00665"/>
    </source>
</evidence>
<evidence type="ECO:0000256" key="6">
    <source>
        <dbReference type="ARBA" id="ARBA00022806"/>
    </source>
</evidence>
<dbReference type="NCBIfam" id="TIGR00665">
    <property type="entry name" value="DnaB"/>
    <property type="match status" value="1"/>
</dbReference>
<keyword evidence="8 12" id="KW-0238">DNA-binding</keyword>
<dbReference type="PANTHER" id="PTHR30153">
    <property type="entry name" value="REPLICATIVE DNA HELICASE DNAB"/>
    <property type="match status" value="1"/>
</dbReference>
<dbReference type="RefSeq" id="WP_111729773.1">
    <property type="nucleotide sequence ID" value="NZ_QHKO01000004.1"/>
</dbReference>
<dbReference type="AlphaFoldDB" id="A0A328C5U6"/>
<keyword evidence="7 12" id="KW-0067">ATP-binding</keyword>
<evidence type="ECO:0000256" key="1">
    <source>
        <dbReference type="ARBA" id="ARBA00008428"/>
    </source>
</evidence>
<gene>
    <name evidence="14" type="ORF">DL240_10120</name>
</gene>
<dbReference type="SUPFAM" id="SSF48024">
    <property type="entry name" value="N-terminal domain of DnaB helicase"/>
    <property type="match status" value="1"/>
</dbReference>
<dbReference type="EC" id="5.6.2.3" evidence="11 12"/>
<dbReference type="InterPro" id="IPR036185">
    <property type="entry name" value="DNA_heli_DnaB-like_N_sf"/>
</dbReference>
<evidence type="ECO:0000256" key="3">
    <source>
        <dbReference type="ARBA" id="ARBA00022705"/>
    </source>
</evidence>
<dbReference type="OrthoDB" id="9773982at2"/>
<sequence length="458" mass="50863">MSQGPLRVPPHNEDAERSVLGAILLDNRVLDELSGTLKSEDFYRESHRHIFRAMAALHQRSEPIDVLTLADFLSAEDNLEPAGGATYLTRLSGEVPSAANVGQYSAIVRRKSALRQFISTADELVGDCYNDVNDVEAFMDDAEQRLFSITQSGQKRGYTSMREVVKSAFSQIEALYQKSETITGVPSGFIDLDEITAGWQPSDLIIVAARPAMGKTSFTLNMTAHASIMRKVPTVFFSLEMSNEQLAIRMLCSEARINQSNLRRGSMTEQEWARLIKAAGTLSESKIFLDDTPGLSIMEFRSKCRRLKAEHDIGMIFVDYLQLMSGSQRSKSASREQEISEISRGLKGVAKELNVPIIALAQLNRGVEQRADKRPMMSDLRESGAIEQDADLIGFIYRDEVYYPESEAKGLAEFIIGKHRNGSIGTVHMRFFGPYTRFENLAPEDAARVASIAAANAE</sequence>
<name>A0A328C5U6_9DELT</name>
<dbReference type="GO" id="GO:0042802">
    <property type="term" value="F:identical protein binding"/>
    <property type="evidence" value="ECO:0007669"/>
    <property type="project" value="UniProtKB-ARBA"/>
</dbReference>
<dbReference type="GO" id="GO:0003677">
    <property type="term" value="F:DNA binding"/>
    <property type="evidence" value="ECO:0007669"/>
    <property type="project" value="UniProtKB-UniRule"/>
</dbReference>
<dbReference type="InterPro" id="IPR007692">
    <property type="entry name" value="DNA_helicase_DnaB"/>
</dbReference>
<dbReference type="NCBIfam" id="NF004384">
    <property type="entry name" value="PRK05748.1"/>
    <property type="match status" value="1"/>
</dbReference>
<dbReference type="PANTHER" id="PTHR30153:SF2">
    <property type="entry name" value="REPLICATIVE DNA HELICASE"/>
    <property type="match status" value="1"/>
</dbReference>
<evidence type="ECO:0000256" key="7">
    <source>
        <dbReference type="ARBA" id="ARBA00022840"/>
    </source>
</evidence>
<evidence type="ECO:0000256" key="5">
    <source>
        <dbReference type="ARBA" id="ARBA00022801"/>
    </source>
</evidence>
<dbReference type="GO" id="GO:0006269">
    <property type="term" value="P:DNA replication, synthesis of primer"/>
    <property type="evidence" value="ECO:0007669"/>
    <property type="project" value="UniProtKB-UniRule"/>
</dbReference>
<evidence type="ECO:0000256" key="12">
    <source>
        <dbReference type="RuleBase" id="RU362085"/>
    </source>
</evidence>
<comment type="catalytic activity">
    <reaction evidence="10 12">
        <text>ATP + H2O = ADP + phosphate + H(+)</text>
        <dbReference type="Rhea" id="RHEA:13065"/>
        <dbReference type="ChEBI" id="CHEBI:15377"/>
        <dbReference type="ChEBI" id="CHEBI:15378"/>
        <dbReference type="ChEBI" id="CHEBI:30616"/>
        <dbReference type="ChEBI" id="CHEBI:43474"/>
        <dbReference type="ChEBI" id="CHEBI:456216"/>
        <dbReference type="EC" id="5.6.2.3"/>
    </reaction>
</comment>
<dbReference type="Gene3D" id="3.40.50.300">
    <property type="entry name" value="P-loop containing nucleotide triphosphate hydrolases"/>
    <property type="match status" value="1"/>
</dbReference>
<evidence type="ECO:0000256" key="9">
    <source>
        <dbReference type="ARBA" id="ARBA00023235"/>
    </source>
</evidence>
<evidence type="ECO:0000259" key="13">
    <source>
        <dbReference type="PROSITE" id="PS51199"/>
    </source>
</evidence>
<evidence type="ECO:0000256" key="2">
    <source>
        <dbReference type="ARBA" id="ARBA00022515"/>
    </source>
</evidence>
<dbReference type="Pfam" id="PF00772">
    <property type="entry name" value="DnaB"/>
    <property type="match status" value="1"/>
</dbReference>
<comment type="caution">
    <text evidence="14">The sequence shown here is derived from an EMBL/GenBank/DDBJ whole genome shotgun (WGS) entry which is preliminary data.</text>
</comment>
<dbReference type="GO" id="GO:0043139">
    <property type="term" value="F:5'-3' DNA helicase activity"/>
    <property type="evidence" value="ECO:0007669"/>
    <property type="project" value="UniProtKB-EC"/>
</dbReference>
<organism evidence="14 15">
    <name type="scientific">Lujinxingia litoralis</name>
    <dbReference type="NCBI Taxonomy" id="2211119"/>
    <lineage>
        <taxon>Bacteria</taxon>
        <taxon>Deltaproteobacteria</taxon>
        <taxon>Bradymonadales</taxon>
        <taxon>Lujinxingiaceae</taxon>
        <taxon>Lujinxingia</taxon>
    </lineage>
</organism>
<dbReference type="GO" id="GO:0005829">
    <property type="term" value="C:cytosol"/>
    <property type="evidence" value="ECO:0007669"/>
    <property type="project" value="TreeGrafter"/>
</dbReference>
<dbReference type="Gene3D" id="1.10.860.10">
    <property type="entry name" value="DNAb Helicase, Chain A"/>
    <property type="match status" value="1"/>
</dbReference>
<protein>
    <recommendedName>
        <fullName evidence="11 12">Replicative DNA helicase</fullName>
        <ecNumber evidence="11 12">5.6.2.3</ecNumber>
    </recommendedName>
</protein>
<dbReference type="CDD" id="cd00984">
    <property type="entry name" value="DnaB_C"/>
    <property type="match status" value="1"/>
</dbReference>
<evidence type="ECO:0000256" key="10">
    <source>
        <dbReference type="ARBA" id="ARBA00048954"/>
    </source>
</evidence>
<evidence type="ECO:0000313" key="14">
    <source>
        <dbReference type="EMBL" id="RAL22202.1"/>
    </source>
</evidence>
<dbReference type="GO" id="GO:1990077">
    <property type="term" value="C:primosome complex"/>
    <property type="evidence" value="ECO:0007669"/>
    <property type="project" value="UniProtKB-UniRule"/>
</dbReference>
<keyword evidence="15" id="KW-1185">Reference proteome</keyword>
<comment type="similarity">
    <text evidence="1 12">Belongs to the helicase family. DnaB subfamily.</text>
</comment>
<dbReference type="InterPro" id="IPR007693">
    <property type="entry name" value="DNA_helicase_DnaB-like_N"/>
</dbReference>
<keyword evidence="4 12" id="KW-0547">Nucleotide-binding</keyword>
<dbReference type="Proteomes" id="UP000249169">
    <property type="component" value="Unassembled WGS sequence"/>
</dbReference>
<keyword evidence="3 12" id="KW-0235">DNA replication</keyword>
<dbReference type="GO" id="GO:0016887">
    <property type="term" value="F:ATP hydrolysis activity"/>
    <property type="evidence" value="ECO:0007669"/>
    <property type="project" value="RHEA"/>
</dbReference>
<accession>A0A328C5U6</accession>
<dbReference type="InterPro" id="IPR007694">
    <property type="entry name" value="DNA_helicase_DnaB-like_C"/>
</dbReference>
<dbReference type="FunFam" id="1.10.860.10:FF:000001">
    <property type="entry name" value="Replicative DNA helicase"/>
    <property type="match status" value="1"/>
</dbReference>
<reference evidence="14 15" key="1">
    <citation type="submission" date="2018-05" db="EMBL/GenBank/DDBJ databases">
        <title>Lujinxingia marina gen. nov. sp. nov., a new facultative anaerobic member of the class Deltaproteobacteria, and proposal of Lujinxingaceae fam. nov.</title>
        <authorList>
            <person name="Li C.-M."/>
        </authorList>
    </citation>
    <scope>NUCLEOTIDE SEQUENCE [LARGE SCALE GENOMIC DNA]</scope>
    <source>
        <strain evidence="14 15">B210</strain>
    </source>
</reference>
<dbReference type="SUPFAM" id="SSF52540">
    <property type="entry name" value="P-loop containing nucleoside triphosphate hydrolases"/>
    <property type="match status" value="1"/>
</dbReference>
<keyword evidence="6 12" id="KW-0347">Helicase</keyword>
<keyword evidence="2 12" id="KW-0639">Primosome</keyword>
<dbReference type="InterPro" id="IPR027417">
    <property type="entry name" value="P-loop_NTPase"/>
</dbReference>
<proteinExistence type="inferred from homology"/>
<evidence type="ECO:0000313" key="15">
    <source>
        <dbReference type="Proteomes" id="UP000249169"/>
    </source>
</evidence>
<keyword evidence="5 12" id="KW-0378">Hydrolase</keyword>
<feature type="domain" description="SF4 helicase" evidence="13">
    <location>
        <begin position="178"/>
        <end position="445"/>
    </location>
</feature>
<evidence type="ECO:0000256" key="4">
    <source>
        <dbReference type="ARBA" id="ARBA00022741"/>
    </source>
</evidence>
<dbReference type="Pfam" id="PF03796">
    <property type="entry name" value="DnaB_C"/>
    <property type="match status" value="1"/>
</dbReference>
<dbReference type="PROSITE" id="PS51199">
    <property type="entry name" value="SF4_HELICASE"/>
    <property type="match status" value="1"/>
</dbReference>
<comment type="function">
    <text evidence="12">The main replicative DNA helicase, it participates in initiation and elongation during chromosome replication. Travels ahead of the DNA replisome, separating dsDNA into templates for DNA synthesis. A processive ATP-dependent 5'-3' DNA helicase it has DNA-dependent ATPase activity.</text>
</comment>
<keyword evidence="9" id="KW-0413">Isomerase</keyword>
<evidence type="ECO:0000256" key="8">
    <source>
        <dbReference type="ARBA" id="ARBA00023125"/>
    </source>
</evidence>
<dbReference type="GO" id="GO:0005524">
    <property type="term" value="F:ATP binding"/>
    <property type="evidence" value="ECO:0007669"/>
    <property type="project" value="UniProtKB-UniRule"/>
</dbReference>
<dbReference type="FunFam" id="3.40.50.300:FF:000076">
    <property type="entry name" value="Replicative DNA helicase"/>
    <property type="match status" value="1"/>
</dbReference>